<proteinExistence type="predicted"/>
<gene>
    <name evidence="4" type="ORF">NT6N_11230</name>
</gene>
<dbReference type="InterPro" id="IPR005181">
    <property type="entry name" value="SASA"/>
</dbReference>
<dbReference type="InterPro" id="IPR052940">
    <property type="entry name" value="Carb_Esterase_6"/>
</dbReference>
<dbReference type="GO" id="GO:0016788">
    <property type="term" value="F:hydrolase activity, acting on ester bonds"/>
    <property type="evidence" value="ECO:0007669"/>
    <property type="project" value="UniProtKB-ARBA"/>
</dbReference>
<dbReference type="InterPro" id="IPR036514">
    <property type="entry name" value="SGNH_hydro_sf"/>
</dbReference>
<evidence type="ECO:0000256" key="1">
    <source>
        <dbReference type="ARBA" id="ARBA00022801"/>
    </source>
</evidence>
<dbReference type="EMBL" id="AP026866">
    <property type="protein sequence ID" value="BDS06083.1"/>
    <property type="molecule type" value="Genomic_DNA"/>
</dbReference>
<dbReference type="AlphaFoldDB" id="A0AAT9FJ91"/>
<dbReference type="KEGG" id="osu:NT6N_11230"/>
<sequence length="688" mass="73711">MNYPTTILALILLALTSWASATQVNVDFGPTGSGTFSGQGPLATTGTPTWNNLQPAAAGTNISNPYLAQNLEDTDGIVTAVDVELTSGFYRAFGDGGTGSLTGDRTFSNNSNVATFTIKDLDPTKTYDLYLISGNYHVIYASGSSSATVTGSSNSTFTDGENYGVLSGLIPDGTGNIAVTITPQTGNQFGVISGLQIIETGDAPPTAIFSSSATFVQKPDTIQLSWTVPPGTSTIKITPDIGDVLPQTTDGSGSISVAPIGNVAYQLIVDGEVAQTIPVVGLPEKSKVHIYLFIGQSNMQGSGRDFDSTLDAPIDKVLQYGSRGGMEDQWVLAQHALTSLGGGSTRIGMGLEFAKTMLAHENDPDVVIGIINHAVGATAIQFWEPGAIDTKHTGAHKLYDEAIQRTIAAKTYGTVKAVLWHQGEYNTNRNSNPSSDPNGYATRLQNLVENLRTDLADPALPFICGKLVPSSWVDANGNNQTYTGLPDRVPVEAALADLPNQKSNTFCVDNNGLRGHNDEKIHFDAYSQRILGVRYANALIGINADPLQKFLGGFYNPTELLDPGIGNPEADPDHDGITNIEEFAFLTDPSVLTTDRPYQVSQATAENEGTYPVFEFRMRTDDDAPSYILESSTDLTTWKNNQNSPSDIHLPLGIPTDNGDGTVTQEFRYHLPYHLSPEKLFFHLKIEL</sequence>
<feature type="signal peptide" evidence="2">
    <location>
        <begin position="1"/>
        <end position="21"/>
    </location>
</feature>
<name>A0AAT9FJ91_9BACT</name>
<organism evidence="4">
    <name type="scientific">Oceaniferula spumae</name>
    <dbReference type="NCBI Taxonomy" id="2979115"/>
    <lineage>
        <taxon>Bacteria</taxon>
        <taxon>Pseudomonadati</taxon>
        <taxon>Verrucomicrobiota</taxon>
        <taxon>Verrucomicrobiia</taxon>
        <taxon>Verrucomicrobiales</taxon>
        <taxon>Verrucomicrobiaceae</taxon>
        <taxon>Oceaniferula</taxon>
    </lineage>
</organism>
<keyword evidence="2" id="KW-0732">Signal</keyword>
<evidence type="ECO:0000313" key="4">
    <source>
        <dbReference type="EMBL" id="BDS06083.1"/>
    </source>
</evidence>
<protein>
    <recommendedName>
        <fullName evidence="3">Sialate O-acetylesterase domain-containing protein</fullName>
    </recommendedName>
</protein>
<reference evidence="4" key="1">
    <citation type="submission" date="2024-07" db="EMBL/GenBank/DDBJ databases">
        <title>Complete genome sequence of Verrucomicrobiaceae bacterium NT6N.</title>
        <authorList>
            <person name="Huang C."/>
            <person name="Takami H."/>
            <person name="Hamasaki K."/>
        </authorList>
    </citation>
    <scope>NUCLEOTIDE SEQUENCE</scope>
    <source>
        <strain evidence="4">NT6N</strain>
    </source>
</reference>
<feature type="domain" description="Sialate O-acetylesterase" evidence="3">
    <location>
        <begin position="288"/>
        <end position="540"/>
    </location>
</feature>
<evidence type="ECO:0000259" key="3">
    <source>
        <dbReference type="Pfam" id="PF03629"/>
    </source>
</evidence>
<dbReference type="Pfam" id="PF03629">
    <property type="entry name" value="SASA"/>
    <property type="match status" value="1"/>
</dbReference>
<keyword evidence="1" id="KW-0378">Hydrolase</keyword>
<evidence type="ECO:0000256" key="2">
    <source>
        <dbReference type="SAM" id="SignalP"/>
    </source>
</evidence>
<feature type="chain" id="PRO_5044017713" description="Sialate O-acetylesterase domain-containing protein" evidence="2">
    <location>
        <begin position="22"/>
        <end position="688"/>
    </location>
</feature>
<dbReference type="Gene3D" id="3.40.50.1110">
    <property type="entry name" value="SGNH hydrolase"/>
    <property type="match status" value="1"/>
</dbReference>
<dbReference type="PANTHER" id="PTHR31988">
    <property type="entry name" value="ESTERASE, PUTATIVE (DUF303)-RELATED"/>
    <property type="match status" value="1"/>
</dbReference>
<accession>A0AAT9FJ91</accession>
<dbReference type="SUPFAM" id="SSF52266">
    <property type="entry name" value="SGNH hydrolase"/>
    <property type="match status" value="1"/>
</dbReference>
<dbReference type="PANTHER" id="PTHR31988:SF19">
    <property type="entry name" value="9-O-ACETYL-N-ACETYLNEURAMINIC ACID DEACETYLASE-RELATED"/>
    <property type="match status" value="1"/>
</dbReference>